<dbReference type="EMBL" id="JAHBOM010000028">
    <property type="protein sequence ID" value="MBU8826675.1"/>
    <property type="molecule type" value="Genomic_DNA"/>
</dbReference>
<evidence type="ECO:0000313" key="4">
    <source>
        <dbReference type="Proteomes" id="UP000696413"/>
    </source>
</evidence>
<keyword evidence="2" id="KW-0812">Transmembrane</keyword>
<sequence>MSVAVAGYAGFTSTSATYESTAVAVVIPPGSGSPDAMLNPLINLDNDMAQLAAVVATSIQAEGGVAAATGAGGTGNFTVDTIYGDASMYAQLSSQLVITAQGPDPESARSAAAALVEYARTCLNKLQLDSAVPVVNNALLIPSVEPSDGTKIPTSGVRAAASYALGAALICLLILMIVDAIREVVRRRRRPAAPERPDDPDPAPFTDIGGADLGGDTLFRSTSALYDLTPHDDGGPGRHRRSVGINDNH</sequence>
<feature type="transmembrane region" description="Helical" evidence="2">
    <location>
        <begin position="160"/>
        <end position="181"/>
    </location>
</feature>
<proteinExistence type="predicted"/>
<comment type="caution">
    <text evidence="3">The sequence shown here is derived from an EMBL/GenBank/DDBJ whole genome shotgun (WGS) entry which is preliminary data.</text>
</comment>
<evidence type="ECO:0000256" key="1">
    <source>
        <dbReference type="SAM" id="MobiDB-lite"/>
    </source>
</evidence>
<keyword evidence="4" id="KW-1185">Reference proteome</keyword>
<dbReference type="RefSeq" id="WP_158240997.1">
    <property type="nucleotide sequence ID" value="NZ_JAHBOJ010000062.1"/>
</dbReference>
<feature type="region of interest" description="Disordered" evidence="1">
    <location>
        <begin position="188"/>
        <end position="249"/>
    </location>
</feature>
<reference evidence="3 4" key="1">
    <citation type="submission" date="2021-05" db="EMBL/GenBank/DDBJ databases">
        <title>Draft Genome Sequences of Clinical Respiratory Isolates of Mycobacterium goodii Recovered in Ireland.</title>
        <authorList>
            <person name="Flanagan P.R."/>
            <person name="Mok S."/>
            <person name="Roycroft E."/>
            <person name="Rogers T.R."/>
            <person name="Fitzgibbon M."/>
        </authorList>
    </citation>
    <scope>NUCLEOTIDE SEQUENCE [LARGE SCALE GENOMIC DNA]</scope>
    <source>
        <strain evidence="3 4">14IE55</strain>
    </source>
</reference>
<keyword evidence="2" id="KW-1133">Transmembrane helix</keyword>
<gene>
    <name evidence="3" type="ORF">KL859_27865</name>
</gene>
<name>A0ABS6HXM3_MYCGD</name>
<keyword evidence="2" id="KW-0472">Membrane</keyword>
<accession>A0ABS6HXM3</accession>
<evidence type="ECO:0000256" key="2">
    <source>
        <dbReference type="SAM" id="Phobius"/>
    </source>
</evidence>
<protein>
    <submittedName>
        <fullName evidence="3">Uncharacterized protein</fullName>
    </submittedName>
</protein>
<organism evidence="3 4">
    <name type="scientific">Mycolicibacterium goodii</name>
    <name type="common">Mycobacterium goodii</name>
    <dbReference type="NCBI Taxonomy" id="134601"/>
    <lineage>
        <taxon>Bacteria</taxon>
        <taxon>Bacillati</taxon>
        <taxon>Actinomycetota</taxon>
        <taxon>Actinomycetes</taxon>
        <taxon>Mycobacteriales</taxon>
        <taxon>Mycobacteriaceae</taxon>
        <taxon>Mycolicibacterium</taxon>
    </lineage>
</organism>
<evidence type="ECO:0000313" key="3">
    <source>
        <dbReference type="EMBL" id="MBU8826675.1"/>
    </source>
</evidence>
<dbReference type="Proteomes" id="UP000696413">
    <property type="component" value="Unassembled WGS sequence"/>
</dbReference>